<dbReference type="GO" id="GO:0016757">
    <property type="term" value="F:glycosyltransferase activity"/>
    <property type="evidence" value="ECO:0007669"/>
    <property type="project" value="UniProtKB-KW"/>
</dbReference>
<dbReference type="EMBL" id="CP144374">
    <property type="protein sequence ID" value="XCH48240.1"/>
    <property type="molecule type" value="Genomic_DNA"/>
</dbReference>
<dbReference type="RefSeq" id="WP_353685890.1">
    <property type="nucleotide sequence ID" value="NZ_CP144374.1"/>
</dbReference>
<dbReference type="PANTHER" id="PTHR12526:SF638">
    <property type="entry name" value="SPORE COAT PROTEIN SA"/>
    <property type="match status" value="1"/>
</dbReference>
<protein>
    <submittedName>
        <fullName evidence="3">Glycosyltransferase</fullName>
        <ecNumber evidence="3">2.4.-.-</ecNumber>
    </submittedName>
</protein>
<proteinExistence type="predicted"/>
<keyword evidence="3" id="KW-0328">Glycosyltransferase</keyword>
<gene>
    <name evidence="3" type="ORF">V4D31_07830</name>
</gene>
<sequence>MLRIGLLIDSLIGGGAERVVLNLFSIFSRLGHDPHIILIKNKIDIPIEEVPSSKIHILSKDGVLSHNKFLNKLMLSQKLKQVIRKIESDGLSFHFYISNAEDMDRITKIAKLPNVYIRYRNCMSEYIKNKIGNKGYIKTLIRKYRFLRKFRKIYNNRHIITVSQALADDILKNVGIKPKSIKTIYNPFNFEKIRKLGNEKEDLPSEPYIIYAAKFENRKRHDLLIDAYYKANIPHKLVLIGGCYTESDRLTFKKLLNQIHRLKLQHKVILPGFQKNPYPWIKNASLFVMSSDSEGLPTVLIESLILGTPVVSTDCPTGPREILTGQLSKFLSPPGDSEALAKNIKSALDSYPEINEDILKKFDENYVAKQYIEHCLKK</sequence>
<dbReference type="CDD" id="cd03811">
    <property type="entry name" value="GT4_GT28_WabH-like"/>
    <property type="match status" value="1"/>
</dbReference>
<dbReference type="KEGG" id="tob:V4D31_07830"/>
<feature type="domain" description="Glycosyltransferase subfamily 4-like N-terminal" evidence="2">
    <location>
        <begin position="14"/>
        <end position="191"/>
    </location>
</feature>
<dbReference type="Pfam" id="PF13439">
    <property type="entry name" value="Glyco_transf_4"/>
    <property type="match status" value="1"/>
</dbReference>
<dbReference type="PANTHER" id="PTHR12526">
    <property type="entry name" value="GLYCOSYLTRANSFERASE"/>
    <property type="match status" value="1"/>
</dbReference>
<name>A0AAU8H0N3_9BACT</name>
<dbReference type="Gene3D" id="3.40.50.2000">
    <property type="entry name" value="Glycogen Phosphorylase B"/>
    <property type="match status" value="2"/>
</dbReference>
<dbReference type="SUPFAM" id="SSF53756">
    <property type="entry name" value="UDP-Glycosyltransferase/glycogen phosphorylase"/>
    <property type="match status" value="1"/>
</dbReference>
<feature type="domain" description="Glycosyl transferase family 1" evidence="1">
    <location>
        <begin position="204"/>
        <end position="353"/>
    </location>
</feature>
<dbReference type="Pfam" id="PF00534">
    <property type="entry name" value="Glycos_transf_1"/>
    <property type="match status" value="1"/>
</dbReference>
<evidence type="ECO:0000259" key="2">
    <source>
        <dbReference type="Pfam" id="PF13439"/>
    </source>
</evidence>
<dbReference type="InterPro" id="IPR001296">
    <property type="entry name" value="Glyco_trans_1"/>
</dbReference>
<evidence type="ECO:0000259" key="1">
    <source>
        <dbReference type="Pfam" id="PF00534"/>
    </source>
</evidence>
<dbReference type="InterPro" id="IPR028098">
    <property type="entry name" value="Glyco_trans_4-like_N"/>
</dbReference>
<evidence type="ECO:0000313" key="3">
    <source>
        <dbReference type="EMBL" id="XCH48240.1"/>
    </source>
</evidence>
<keyword evidence="3" id="KW-0808">Transferase</keyword>
<accession>A0AAU8H0N3</accession>
<dbReference type="AlphaFoldDB" id="A0AAU8H0N3"/>
<reference evidence="3" key="1">
    <citation type="submission" date="2024-01" db="EMBL/GenBank/DDBJ databases">
        <title>The first autotrophic representatives of the genus Thermodesulfovibrio.</title>
        <authorList>
            <person name="Maltseva A.I."/>
            <person name="Elcheninov A.G."/>
            <person name="Kublanov I.V."/>
            <person name="Lebedinsky A.V."/>
            <person name="Frolov E.N."/>
        </authorList>
    </citation>
    <scope>NUCLEOTIDE SEQUENCE</scope>
    <source>
        <strain evidence="3">3462-1</strain>
    </source>
</reference>
<organism evidence="3">
    <name type="scientific">Thermodesulfovibrio obliviosus</name>
    <dbReference type="NCBI Taxonomy" id="3118332"/>
    <lineage>
        <taxon>Bacteria</taxon>
        <taxon>Pseudomonadati</taxon>
        <taxon>Nitrospirota</taxon>
        <taxon>Thermodesulfovibrionia</taxon>
        <taxon>Thermodesulfovibrionales</taxon>
        <taxon>Thermodesulfovibrionaceae</taxon>
        <taxon>Thermodesulfovibrio</taxon>
    </lineage>
</organism>
<dbReference type="EC" id="2.4.-.-" evidence="3"/>